<dbReference type="RefSeq" id="WP_138156368.1">
    <property type="nucleotide sequence ID" value="NZ_CP039381.1"/>
</dbReference>
<dbReference type="PANTHER" id="PTHR43784">
    <property type="entry name" value="GDSL-LIKE LIPASE/ACYLHYDROLASE, PUTATIVE (AFU_ORTHOLOGUE AFUA_2G00820)-RELATED"/>
    <property type="match status" value="1"/>
</dbReference>
<organism evidence="2 3">
    <name type="scientific">Ruminococcus bovis</name>
    <dbReference type="NCBI Taxonomy" id="2564099"/>
    <lineage>
        <taxon>Bacteria</taxon>
        <taxon>Bacillati</taxon>
        <taxon>Bacillota</taxon>
        <taxon>Clostridia</taxon>
        <taxon>Eubacteriales</taxon>
        <taxon>Oscillospiraceae</taxon>
        <taxon>Ruminococcus</taxon>
    </lineage>
</organism>
<dbReference type="Gene3D" id="3.40.50.1110">
    <property type="entry name" value="SGNH hydrolase"/>
    <property type="match status" value="1"/>
</dbReference>
<evidence type="ECO:0000313" key="2">
    <source>
        <dbReference type="EMBL" id="QCT06281.1"/>
    </source>
</evidence>
<accession>A0A4P8XTI8</accession>
<dbReference type="SUPFAM" id="SSF52266">
    <property type="entry name" value="SGNH hydrolase"/>
    <property type="match status" value="1"/>
</dbReference>
<dbReference type="PANTHER" id="PTHR43784:SF2">
    <property type="entry name" value="GDSL-LIKE LIPASE_ACYLHYDROLASE, PUTATIVE (AFU_ORTHOLOGUE AFUA_2G00820)-RELATED"/>
    <property type="match status" value="1"/>
</dbReference>
<name>A0A4P8XTI8_9FIRM</name>
<dbReference type="KEGG" id="ruj:E5Z56_02450"/>
<proteinExistence type="predicted"/>
<dbReference type="InterPro" id="IPR053140">
    <property type="entry name" value="GDSL_Rv0518-like"/>
</dbReference>
<dbReference type="AlphaFoldDB" id="A0A4P8XTI8"/>
<evidence type="ECO:0000259" key="1">
    <source>
        <dbReference type="Pfam" id="PF13472"/>
    </source>
</evidence>
<dbReference type="OrthoDB" id="1828825at2"/>
<dbReference type="Pfam" id="PF13472">
    <property type="entry name" value="Lipase_GDSL_2"/>
    <property type="match status" value="1"/>
</dbReference>
<dbReference type="InterPro" id="IPR013830">
    <property type="entry name" value="SGNH_hydro"/>
</dbReference>
<reference evidence="2 3" key="1">
    <citation type="submission" date="2019-04" db="EMBL/GenBank/DDBJ databases">
        <authorList>
            <person name="Embree M."/>
            <person name="Gaffney J.R."/>
        </authorList>
    </citation>
    <scope>NUCLEOTIDE SEQUENCE [LARGE SCALE GENOMIC DNA]</scope>
    <source>
        <strain evidence="2 3">JE7A12</strain>
    </source>
</reference>
<protein>
    <submittedName>
        <fullName evidence="2">Lipase</fullName>
    </submittedName>
</protein>
<feature type="domain" description="SGNH hydrolase-type esterase" evidence="1">
    <location>
        <begin position="178"/>
        <end position="370"/>
    </location>
</feature>
<dbReference type="InterPro" id="IPR036514">
    <property type="entry name" value="SGNH_hydro_sf"/>
</dbReference>
<sequence length="382" mass="43339">MENTKWVSTWANATSIITRQVENYTKDITLRYPIKSAFKSSKLRFGFSNFCGTESITITCATVAKSDDKGNLLSDTTAITFDGKESVTIEKGIEIKSDEIPFNINSDEYISVSFYLKDFTETRSAVLVTGPLSKGYYALGNNVNEKVLPVEKMKSTNWFYFLNNVEVLTEEKNKTVICYGDSITAQSWPDYLAEKCFENYKDTAIVRRAVCGTRILRQYECIQYDSYGLKGSNRFEREISSVSGADTVIIQHGINDIIHPVGVENNVFRPWSDLPTAEEMIAGIEEYIKIARNLGLKVYGGTLLPIEGWRTYADFREKLRNEVNEWIRTTDKFDGVVDFDKALRDENNHSAFKIGYDSGDHLHPSEIAYKVMAETVPESILE</sequence>
<evidence type="ECO:0000313" key="3">
    <source>
        <dbReference type="Proteomes" id="UP000301475"/>
    </source>
</evidence>
<gene>
    <name evidence="2" type="ORF">E5Z56_02450</name>
</gene>
<dbReference type="Proteomes" id="UP000301475">
    <property type="component" value="Chromosome"/>
</dbReference>
<dbReference type="EMBL" id="CP039381">
    <property type="protein sequence ID" value="QCT06281.1"/>
    <property type="molecule type" value="Genomic_DNA"/>
</dbReference>
<keyword evidence="3" id="KW-1185">Reference proteome</keyword>